<reference evidence="2" key="1">
    <citation type="journal article" date="2019" name="Sci. Rep.">
        <title>Draft genome of Tanacetum cinerariifolium, the natural source of mosquito coil.</title>
        <authorList>
            <person name="Yamashiro T."/>
            <person name="Shiraishi A."/>
            <person name="Satake H."/>
            <person name="Nakayama K."/>
        </authorList>
    </citation>
    <scope>NUCLEOTIDE SEQUENCE</scope>
</reference>
<organism evidence="2">
    <name type="scientific">Tanacetum cinerariifolium</name>
    <name type="common">Dalmatian daisy</name>
    <name type="synonym">Chrysanthemum cinerariifolium</name>
    <dbReference type="NCBI Taxonomy" id="118510"/>
    <lineage>
        <taxon>Eukaryota</taxon>
        <taxon>Viridiplantae</taxon>
        <taxon>Streptophyta</taxon>
        <taxon>Embryophyta</taxon>
        <taxon>Tracheophyta</taxon>
        <taxon>Spermatophyta</taxon>
        <taxon>Magnoliopsida</taxon>
        <taxon>eudicotyledons</taxon>
        <taxon>Gunneridae</taxon>
        <taxon>Pentapetalae</taxon>
        <taxon>asterids</taxon>
        <taxon>campanulids</taxon>
        <taxon>Asterales</taxon>
        <taxon>Asteraceae</taxon>
        <taxon>Asteroideae</taxon>
        <taxon>Anthemideae</taxon>
        <taxon>Anthemidinae</taxon>
        <taxon>Tanacetum</taxon>
    </lineage>
</organism>
<dbReference type="EMBL" id="BKCJ010570175">
    <property type="protein sequence ID" value="GFB18359.1"/>
    <property type="molecule type" value="Genomic_DNA"/>
</dbReference>
<gene>
    <name evidence="2" type="ORF">Tci_690330</name>
</gene>
<dbReference type="AlphaFoldDB" id="A0A699L477"/>
<feature type="compositionally biased region" description="Acidic residues" evidence="1">
    <location>
        <begin position="87"/>
        <end position="98"/>
    </location>
</feature>
<sequence>MRPVLEVLQIGIMSQGYREPEELAKAGSPKVIVYGYDGLLMQPVAPLSPDYVPGPEHPPSPDYVPEDQPLLVDASPIAASPCYVADSDLDKDSEEDPEDGHADYHADGGDGDDEPSDDDDDDDDIDDEDEEPFVDVEDDEEMEEHLALTDPSAVPVVDPVLPTGDTEALEADEPAPTPRSPRNIIPLSQTRLRKAWKTVKLEPPMSASMKACIARHAALLSPPLPIPSPPLPFPSPLTTSSTDTGAPLGYKVAEIRMRALLPRWSELSPSKYQLSHPMCR</sequence>
<proteinExistence type="predicted"/>
<feature type="region of interest" description="Disordered" evidence="1">
    <location>
        <begin position="43"/>
        <end position="184"/>
    </location>
</feature>
<feature type="compositionally biased region" description="Acidic residues" evidence="1">
    <location>
        <begin position="109"/>
        <end position="143"/>
    </location>
</feature>
<protein>
    <submittedName>
        <fullName evidence="2">Uncharacterized protein</fullName>
    </submittedName>
</protein>
<comment type="caution">
    <text evidence="2">The sequence shown here is derived from an EMBL/GenBank/DDBJ whole genome shotgun (WGS) entry which is preliminary data.</text>
</comment>
<evidence type="ECO:0000313" key="2">
    <source>
        <dbReference type="EMBL" id="GFB18359.1"/>
    </source>
</evidence>
<evidence type="ECO:0000256" key="1">
    <source>
        <dbReference type="SAM" id="MobiDB-lite"/>
    </source>
</evidence>
<accession>A0A699L477</accession>
<name>A0A699L477_TANCI</name>
<feature type="compositionally biased region" description="Basic and acidic residues" evidence="1">
    <location>
        <begin position="99"/>
        <end position="108"/>
    </location>
</feature>